<dbReference type="SMART" id="SM00028">
    <property type="entry name" value="TPR"/>
    <property type="match status" value="4"/>
</dbReference>
<comment type="caution">
    <text evidence="3">The sequence shown here is derived from an EMBL/GenBank/DDBJ whole genome shotgun (WGS) entry which is preliminary data.</text>
</comment>
<dbReference type="SUPFAM" id="SSF48452">
    <property type="entry name" value="TPR-like"/>
    <property type="match status" value="2"/>
</dbReference>
<dbReference type="AlphaFoldDB" id="A0A3D9RWX1"/>
<protein>
    <submittedName>
        <fullName evidence="3">Tetratricopeptide repeat protein</fullName>
    </submittedName>
</protein>
<dbReference type="InterPro" id="IPR011990">
    <property type="entry name" value="TPR-like_helical_dom_sf"/>
</dbReference>
<dbReference type="InterPro" id="IPR001173">
    <property type="entry name" value="Glyco_trans_2-like"/>
</dbReference>
<dbReference type="OrthoDB" id="9815923at2"/>
<feature type="domain" description="Glycosyltransferase 2-like" evidence="2">
    <location>
        <begin position="4"/>
        <end position="103"/>
    </location>
</feature>
<accession>A0A3D9RWX1</accession>
<keyword evidence="1" id="KW-0802">TPR repeat</keyword>
<dbReference type="RefSeq" id="WP_116189537.1">
    <property type="nucleotide sequence ID" value="NZ_QTTN01000014.1"/>
</dbReference>
<keyword evidence="4" id="KW-1185">Reference proteome</keyword>
<dbReference type="InterPro" id="IPR029044">
    <property type="entry name" value="Nucleotide-diphossugar_trans"/>
</dbReference>
<organism evidence="3 4">
    <name type="scientific">Paenibacillus taihuensis</name>
    <dbReference type="NCBI Taxonomy" id="1156355"/>
    <lineage>
        <taxon>Bacteria</taxon>
        <taxon>Bacillati</taxon>
        <taxon>Bacillota</taxon>
        <taxon>Bacilli</taxon>
        <taxon>Bacillales</taxon>
        <taxon>Paenibacillaceae</taxon>
        <taxon>Paenibacillus</taxon>
    </lineage>
</organism>
<dbReference type="Gene3D" id="3.90.550.10">
    <property type="entry name" value="Spore Coat Polysaccharide Biosynthesis Protein SpsA, Chain A"/>
    <property type="match status" value="1"/>
</dbReference>
<dbReference type="PANTHER" id="PTHR43630">
    <property type="entry name" value="POLY-BETA-1,6-N-ACETYL-D-GLUCOSAMINE SYNTHASE"/>
    <property type="match status" value="1"/>
</dbReference>
<proteinExistence type="predicted"/>
<dbReference type="SUPFAM" id="SSF53448">
    <property type="entry name" value="Nucleotide-diphospho-sugar transferases"/>
    <property type="match status" value="1"/>
</dbReference>
<evidence type="ECO:0000259" key="2">
    <source>
        <dbReference type="Pfam" id="PF00535"/>
    </source>
</evidence>
<name>A0A3D9RWX1_9BACL</name>
<evidence type="ECO:0000313" key="4">
    <source>
        <dbReference type="Proteomes" id="UP000256304"/>
    </source>
</evidence>
<dbReference type="Gene3D" id="1.25.40.10">
    <property type="entry name" value="Tetratricopeptide repeat domain"/>
    <property type="match status" value="2"/>
</dbReference>
<evidence type="ECO:0000313" key="3">
    <source>
        <dbReference type="EMBL" id="REE84489.1"/>
    </source>
</evidence>
<dbReference type="Proteomes" id="UP000256304">
    <property type="component" value="Unassembled WGS sequence"/>
</dbReference>
<dbReference type="Pfam" id="PF13432">
    <property type="entry name" value="TPR_16"/>
    <property type="match status" value="1"/>
</dbReference>
<dbReference type="PROSITE" id="PS50005">
    <property type="entry name" value="TPR"/>
    <property type="match status" value="1"/>
</dbReference>
<feature type="repeat" description="TPR" evidence="1">
    <location>
        <begin position="574"/>
        <end position="607"/>
    </location>
</feature>
<dbReference type="Pfam" id="PF00535">
    <property type="entry name" value="Glycos_transf_2"/>
    <property type="match status" value="1"/>
</dbReference>
<evidence type="ECO:0000256" key="1">
    <source>
        <dbReference type="PROSITE-ProRule" id="PRU00339"/>
    </source>
</evidence>
<sequence length="648" mass="74411">MLLSLCMIVKNEERTLARCLDSVKGLVDEIIIVDTGSTDTTKEIALRYTSNLYDYTWTRDFSAARNESLRKATGEWILVLDADEFVEQENHDKLRSFISQADASLPRGYLLTIMNMTGQNEESMNGLLQSSAARLFPNSPDLYYTRPIHEQLTYTYGEVECIPMEFTIFHSGYTDETVARKEKSKRNMEIFDAIQRDGDELDPYYDFTLGNEYANAGEVKKALECYERAYKRSDLSLNWIPHCSDFMVTNYLLIHEYSKANQMIQTGLKRWGGYSDYHYYSGFLYESLGFHDLAKTSYLKAIEIEETANQSGRSATIIRSQFANVFPSRGLAQLYYNEQNFARSVYYLSKVLNHTPDDAAVLFKLIKILAQSEPESEIIPFLEKLYPAGKPANLLLLFRVSIMASAGGLAQRYYDQLTSLQVEPGKPECLDYALLVNDLPLFNRVNEKIGQTEAMEPLFVKLRLLALLIWRDSVHIKEFQLTENHPLYNVWGSVVAVLTGEEPASIEEQDYTFFNELVMQLFNLQAYEAYDLLINHLSGPSTINYIGDYFYSVHQIELSLDYYSLLLKENALQAAGYENLAKLYLNQGEMEQGLDWLAQAIILNPDKPSLYLLYCKHTRNHSDKKRYKKAFLGRFPKLQGVSFVNALL</sequence>
<dbReference type="InterPro" id="IPR019734">
    <property type="entry name" value="TPR_rpt"/>
</dbReference>
<dbReference type="PANTHER" id="PTHR43630:SF2">
    <property type="entry name" value="GLYCOSYLTRANSFERASE"/>
    <property type="match status" value="1"/>
</dbReference>
<dbReference type="EMBL" id="QTTN01000014">
    <property type="protein sequence ID" value="REE84489.1"/>
    <property type="molecule type" value="Genomic_DNA"/>
</dbReference>
<reference evidence="3 4" key="1">
    <citation type="submission" date="2018-08" db="EMBL/GenBank/DDBJ databases">
        <title>Genomic Encyclopedia of Type Strains, Phase III (KMG-III): the genomes of soil and plant-associated and newly described type strains.</title>
        <authorList>
            <person name="Whitman W."/>
        </authorList>
    </citation>
    <scope>NUCLEOTIDE SEQUENCE [LARGE SCALE GENOMIC DNA]</scope>
    <source>
        <strain evidence="3 4">CGMCC 1.10966</strain>
    </source>
</reference>
<gene>
    <name evidence="3" type="ORF">A8990_11423</name>
</gene>
<dbReference type="Pfam" id="PF13181">
    <property type="entry name" value="TPR_8"/>
    <property type="match status" value="1"/>
</dbReference>
<dbReference type="CDD" id="cd02511">
    <property type="entry name" value="Beta4Glucosyltransferase"/>
    <property type="match status" value="1"/>
</dbReference>